<name>A0AAU7QSD7_9FLAO</name>
<evidence type="ECO:0000313" key="1">
    <source>
        <dbReference type="EMBL" id="XBT18231.1"/>
    </source>
</evidence>
<organism evidence="1">
    <name type="scientific">Candidatus Shikimatogenerans sp. Tser</name>
    <dbReference type="NCBI Taxonomy" id="3158568"/>
    <lineage>
        <taxon>Bacteria</taxon>
        <taxon>Pseudomonadati</taxon>
        <taxon>Bacteroidota</taxon>
        <taxon>Flavobacteriia</taxon>
        <taxon>Flavobacteriales</taxon>
        <taxon>Candidatus Shikimatogenerans</taxon>
    </lineage>
</organism>
<accession>A0AAU7QSD7</accession>
<dbReference type="AlphaFoldDB" id="A0AAU7QSD7"/>
<protein>
    <submittedName>
        <fullName evidence="1">Uncharacterized protein</fullName>
    </submittedName>
</protein>
<sequence>MSKKNNNFLSIENIIKNKNLKMNFMQIRFFLLYNNYKKYLNYNINKIKESNNIFNKIKDMYFFLRKKNFFYKKKKKINIIL</sequence>
<gene>
    <name evidence="1" type="ORF">ABNO52_00355</name>
</gene>
<proteinExistence type="predicted"/>
<dbReference type="EMBL" id="CP157893">
    <property type="protein sequence ID" value="XBT18231.1"/>
    <property type="molecule type" value="Genomic_DNA"/>
</dbReference>
<reference evidence="1" key="1">
    <citation type="submission" date="2024-06" db="EMBL/GenBank/DDBJ databases">
        <title>Diversity, functionality, and evolutionary history of bacterial symbionts in false click beetles (Coleoptera, Throscidae).</title>
        <authorList>
            <person name="Wierz J.C."/>
            <person name="Malm H."/>
            <person name="Kaltenpoth M."/>
            <person name="Engl T."/>
        </authorList>
    </citation>
    <scope>NUCLEOTIDE SEQUENCE</scope>
    <source>
        <strain evidence="1">Tser</strain>
    </source>
</reference>